<keyword evidence="2" id="KW-1185">Reference proteome</keyword>
<evidence type="ECO:0000313" key="1">
    <source>
        <dbReference type="EMBL" id="KAK3305097.1"/>
    </source>
</evidence>
<dbReference type="RefSeq" id="XP_062720877.1">
    <property type="nucleotide sequence ID" value="XM_062870373.1"/>
</dbReference>
<sequence>MQRSNCIERERRVAVERSTKYWGTVSVDIDILEFPNEEEEENIDKLVELFQNDYRGLNPRYRIPAKIDKHQLDAALALSGLTFQKLKEAPDRIRGYPELKFPAGFRLKCCQGLHRSRAAARILPPGERCWSIDLYDSDIDPDLDAELREGYSAEKEPNDGVVYYRIRTYQGHHGPANPFLESRWWALLKYNSKQKKKNLKGILDDPYYKAAFDIQMDILALGDGMELGVIHKMFTMRCDELALKYLGHIKKVWKDEICEKNPETMQKIDRSTVKALQHTAPGCCKKDREDLWKKLQSGEIFSAFAEQERQIIWDRVLSASTTRLIPSLFTFFEDLNYLEGPLQSLKRLVPLSRKETISAALLRAYKDINQEPDQVKIQESESIMTFVPGTKAN</sequence>
<protein>
    <submittedName>
        <fullName evidence="1">Uncharacterized protein</fullName>
    </submittedName>
</protein>
<name>A0AAJ0GS62_9PEZI</name>
<dbReference type="InterPro" id="IPR022198">
    <property type="entry name" value="DUF3723"/>
</dbReference>
<dbReference type="Proteomes" id="UP001273166">
    <property type="component" value="Unassembled WGS sequence"/>
</dbReference>
<proteinExistence type="predicted"/>
<gene>
    <name evidence="1" type="ORF">B0T15DRAFT_554948</name>
</gene>
<comment type="caution">
    <text evidence="1">The sequence shown here is derived from an EMBL/GenBank/DDBJ whole genome shotgun (WGS) entry which is preliminary data.</text>
</comment>
<organism evidence="1 2">
    <name type="scientific">Chaetomium strumarium</name>
    <dbReference type="NCBI Taxonomy" id="1170767"/>
    <lineage>
        <taxon>Eukaryota</taxon>
        <taxon>Fungi</taxon>
        <taxon>Dikarya</taxon>
        <taxon>Ascomycota</taxon>
        <taxon>Pezizomycotina</taxon>
        <taxon>Sordariomycetes</taxon>
        <taxon>Sordariomycetidae</taxon>
        <taxon>Sordariales</taxon>
        <taxon>Chaetomiaceae</taxon>
        <taxon>Chaetomium</taxon>
    </lineage>
</organism>
<reference evidence="1" key="1">
    <citation type="journal article" date="2023" name="Mol. Phylogenet. Evol.">
        <title>Genome-scale phylogeny and comparative genomics of the fungal order Sordariales.</title>
        <authorList>
            <person name="Hensen N."/>
            <person name="Bonometti L."/>
            <person name="Westerberg I."/>
            <person name="Brannstrom I.O."/>
            <person name="Guillou S."/>
            <person name="Cros-Aarteil S."/>
            <person name="Calhoun S."/>
            <person name="Haridas S."/>
            <person name="Kuo A."/>
            <person name="Mondo S."/>
            <person name="Pangilinan J."/>
            <person name="Riley R."/>
            <person name="LaButti K."/>
            <person name="Andreopoulos B."/>
            <person name="Lipzen A."/>
            <person name="Chen C."/>
            <person name="Yan M."/>
            <person name="Daum C."/>
            <person name="Ng V."/>
            <person name="Clum A."/>
            <person name="Steindorff A."/>
            <person name="Ohm R.A."/>
            <person name="Martin F."/>
            <person name="Silar P."/>
            <person name="Natvig D.O."/>
            <person name="Lalanne C."/>
            <person name="Gautier V."/>
            <person name="Ament-Velasquez S.L."/>
            <person name="Kruys A."/>
            <person name="Hutchinson M.I."/>
            <person name="Powell A.J."/>
            <person name="Barry K."/>
            <person name="Miller A.N."/>
            <person name="Grigoriev I.V."/>
            <person name="Debuchy R."/>
            <person name="Gladieux P."/>
            <person name="Hiltunen Thoren M."/>
            <person name="Johannesson H."/>
        </authorList>
    </citation>
    <scope>NUCLEOTIDE SEQUENCE</scope>
    <source>
        <strain evidence="1">CBS 333.67</strain>
    </source>
</reference>
<evidence type="ECO:0000313" key="2">
    <source>
        <dbReference type="Proteomes" id="UP001273166"/>
    </source>
</evidence>
<dbReference type="EMBL" id="JAUDZG010000004">
    <property type="protein sequence ID" value="KAK3305097.1"/>
    <property type="molecule type" value="Genomic_DNA"/>
</dbReference>
<accession>A0AAJ0GS62</accession>
<dbReference type="Pfam" id="PF12520">
    <property type="entry name" value="DUF3723"/>
    <property type="match status" value="1"/>
</dbReference>
<dbReference type="GeneID" id="87889202"/>
<reference evidence="1" key="2">
    <citation type="submission" date="2023-06" db="EMBL/GenBank/DDBJ databases">
        <authorList>
            <consortium name="Lawrence Berkeley National Laboratory"/>
            <person name="Mondo S.J."/>
            <person name="Hensen N."/>
            <person name="Bonometti L."/>
            <person name="Westerberg I."/>
            <person name="Brannstrom I.O."/>
            <person name="Guillou S."/>
            <person name="Cros-Aarteil S."/>
            <person name="Calhoun S."/>
            <person name="Haridas S."/>
            <person name="Kuo A."/>
            <person name="Pangilinan J."/>
            <person name="Riley R."/>
            <person name="Labutti K."/>
            <person name="Andreopoulos B."/>
            <person name="Lipzen A."/>
            <person name="Chen C."/>
            <person name="Yanf M."/>
            <person name="Daum C."/>
            <person name="Ng V."/>
            <person name="Clum A."/>
            <person name="Steindorff A."/>
            <person name="Ohm R."/>
            <person name="Martin F."/>
            <person name="Silar P."/>
            <person name="Natvig D."/>
            <person name="Lalanne C."/>
            <person name="Gautier V."/>
            <person name="Ament-Velasquez S.L."/>
            <person name="Kruys A."/>
            <person name="Hutchinson M.I."/>
            <person name="Powell A.J."/>
            <person name="Barry K."/>
            <person name="Miller A.N."/>
            <person name="Grigoriev I.V."/>
            <person name="Debuchy R."/>
            <person name="Gladieux P."/>
            <person name="Thoren M.H."/>
            <person name="Johannesson H."/>
        </authorList>
    </citation>
    <scope>NUCLEOTIDE SEQUENCE</scope>
    <source>
        <strain evidence="1">CBS 333.67</strain>
    </source>
</reference>
<dbReference type="AlphaFoldDB" id="A0AAJ0GS62"/>